<reference evidence="1 2" key="2">
    <citation type="journal article" date="2022" name="Mol. Ecol. Resour.">
        <title>The genomes of chicory, endive, great burdock and yacon provide insights into Asteraceae paleo-polyploidization history and plant inulin production.</title>
        <authorList>
            <person name="Fan W."/>
            <person name="Wang S."/>
            <person name="Wang H."/>
            <person name="Wang A."/>
            <person name="Jiang F."/>
            <person name="Liu H."/>
            <person name="Zhao H."/>
            <person name="Xu D."/>
            <person name="Zhang Y."/>
        </authorList>
    </citation>
    <scope>NUCLEOTIDE SEQUENCE [LARGE SCALE GENOMIC DNA]</scope>
    <source>
        <strain evidence="2">cv. Yunnan</strain>
        <tissue evidence="1">Leaves</tissue>
    </source>
</reference>
<sequence>MELCMKTASIYKVNLPDELSKIMVIRDKIMKLADGEGVGQTIIFISNRKIALELGEALVEDGYAGVTLTQGADRDKLTKEFNDGLIRVLISTDIIARDIDQSQVNLVVNFDPPVGYPFDNATEPYTIAYKLRISKAGWFGGKGGAVFNLICGDRENMLMEKIEREFNHNVTQVPSWNSDYDFKVVLEKAGLK</sequence>
<name>A0ACB9ED78_9ASTR</name>
<comment type="caution">
    <text evidence="1">The sequence shown here is derived from an EMBL/GenBank/DDBJ whole genome shotgun (WGS) entry which is preliminary data.</text>
</comment>
<dbReference type="EMBL" id="CM042035">
    <property type="protein sequence ID" value="KAI3756543.1"/>
    <property type="molecule type" value="Genomic_DNA"/>
</dbReference>
<accession>A0ACB9ED78</accession>
<dbReference type="Proteomes" id="UP001056120">
    <property type="component" value="Linkage Group LG18"/>
</dbReference>
<proteinExistence type="predicted"/>
<protein>
    <submittedName>
        <fullName evidence="1">Uncharacterized protein</fullName>
    </submittedName>
</protein>
<evidence type="ECO:0000313" key="2">
    <source>
        <dbReference type="Proteomes" id="UP001056120"/>
    </source>
</evidence>
<evidence type="ECO:0000313" key="1">
    <source>
        <dbReference type="EMBL" id="KAI3756543.1"/>
    </source>
</evidence>
<keyword evidence="2" id="KW-1185">Reference proteome</keyword>
<gene>
    <name evidence="1" type="ORF">L1987_56364</name>
</gene>
<reference evidence="2" key="1">
    <citation type="journal article" date="2022" name="Mol. Ecol. Resour.">
        <title>The genomes of chicory, endive, great burdock and yacon provide insights into Asteraceae palaeo-polyploidization history and plant inulin production.</title>
        <authorList>
            <person name="Fan W."/>
            <person name="Wang S."/>
            <person name="Wang H."/>
            <person name="Wang A."/>
            <person name="Jiang F."/>
            <person name="Liu H."/>
            <person name="Zhao H."/>
            <person name="Xu D."/>
            <person name="Zhang Y."/>
        </authorList>
    </citation>
    <scope>NUCLEOTIDE SEQUENCE [LARGE SCALE GENOMIC DNA]</scope>
    <source>
        <strain evidence="2">cv. Yunnan</strain>
    </source>
</reference>
<organism evidence="1 2">
    <name type="scientific">Smallanthus sonchifolius</name>
    <dbReference type="NCBI Taxonomy" id="185202"/>
    <lineage>
        <taxon>Eukaryota</taxon>
        <taxon>Viridiplantae</taxon>
        <taxon>Streptophyta</taxon>
        <taxon>Embryophyta</taxon>
        <taxon>Tracheophyta</taxon>
        <taxon>Spermatophyta</taxon>
        <taxon>Magnoliopsida</taxon>
        <taxon>eudicotyledons</taxon>
        <taxon>Gunneridae</taxon>
        <taxon>Pentapetalae</taxon>
        <taxon>asterids</taxon>
        <taxon>campanulids</taxon>
        <taxon>Asterales</taxon>
        <taxon>Asteraceae</taxon>
        <taxon>Asteroideae</taxon>
        <taxon>Heliantheae alliance</taxon>
        <taxon>Millerieae</taxon>
        <taxon>Smallanthus</taxon>
    </lineage>
</organism>